<evidence type="ECO:0000256" key="1">
    <source>
        <dbReference type="ARBA" id="ARBA00022741"/>
    </source>
</evidence>
<dbReference type="SUPFAM" id="SSF52540">
    <property type="entry name" value="P-loop containing nucleoside triphosphate hydrolases"/>
    <property type="match status" value="1"/>
</dbReference>
<keyword evidence="2" id="KW-0067">ATP-binding</keyword>
<dbReference type="EMBL" id="JYJG01000114">
    <property type="protein sequence ID" value="KJK48223.1"/>
    <property type="molecule type" value="Genomic_DNA"/>
</dbReference>
<dbReference type="InterPro" id="IPR011990">
    <property type="entry name" value="TPR-like_helical_dom_sf"/>
</dbReference>
<keyword evidence="5" id="KW-1185">Reference proteome</keyword>
<dbReference type="Proteomes" id="UP000033393">
    <property type="component" value="Unassembled WGS sequence"/>
</dbReference>
<reference evidence="4 5" key="1">
    <citation type="submission" date="2015-02" db="EMBL/GenBank/DDBJ databases">
        <authorList>
            <person name="Ju K.-S."/>
            <person name="Doroghazi J.R."/>
            <person name="Metcalf W."/>
        </authorList>
    </citation>
    <scope>NUCLEOTIDE SEQUENCE [LARGE SCALE GENOMIC DNA]</scope>
    <source>
        <strain evidence="4 5">NRRL B-16140</strain>
    </source>
</reference>
<protein>
    <recommendedName>
        <fullName evidence="3">AAA+ ATPase domain-containing protein</fullName>
    </recommendedName>
</protein>
<dbReference type="GO" id="GO:0005737">
    <property type="term" value="C:cytoplasm"/>
    <property type="evidence" value="ECO:0007669"/>
    <property type="project" value="TreeGrafter"/>
</dbReference>
<evidence type="ECO:0000313" key="4">
    <source>
        <dbReference type="EMBL" id="KJK48223.1"/>
    </source>
</evidence>
<dbReference type="GO" id="GO:0005524">
    <property type="term" value="F:ATP binding"/>
    <property type="evidence" value="ECO:0007669"/>
    <property type="project" value="UniProtKB-KW"/>
</dbReference>
<dbReference type="PATRIC" id="fig|68170.10.peg.4438"/>
<organism evidence="4 5">
    <name type="scientific">Lentzea aerocolonigenes</name>
    <name type="common">Lechevalieria aerocolonigenes</name>
    <name type="synonym">Saccharothrix aerocolonigenes</name>
    <dbReference type="NCBI Taxonomy" id="68170"/>
    <lineage>
        <taxon>Bacteria</taxon>
        <taxon>Bacillati</taxon>
        <taxon>Actinomycetota</taxon>
        <taxon>Actinomycetes</taxon>
        <taxon>Pseudonocardiales</taxon>
        <taxon>Pseudonocardiaceae</taxon>
        <taxon>Lentzea</taxon>
    </lineage>
</organism>
<name>A0A0F0H3L5_LENAE</name>
<dbReference type="Gene3D" id="3.40.50.300">
    <property type="entry name" value="P-loop containing nucleotide triphosphate hydrolases"/>
    <property type="match status" value="1"/>
</dbReference>
<dbReference type="PANTHER" id="PTHR16305">
    <property type="entry name" value="TESTICULAR SOLUBLE ADENYLYL CYCLASE"/>
    <property type="match status" value="1"/>
</dbReference>
<dbReference type="Pfam" id="PF13191">
    <property type="entry name" value="AAA_16"/>
    <property type="match status" value="1"/>
</dbReference>
<proteinExistence type="predicted"/>
<dbReference type="AlphaFoldDB" id="A0A0F0H3L5"/>
<feature type="domain" description="AAA+ ATPase" evidence="3">
    <location>
        <begin position="25"/>
        <end position="284"/>
    </location>
</feature>
<gene>
    <name evidence="4" type="ORF">UK23_17680</name>
</gene>
<sequence>MLPFTGRDALLGEISAAADRARAGRGGLVLLTGAAGAGKTRLAAEAVARLDGVRVVWAWCPPGDDREAFAPWSLVVRELVAQDADGLAGRSPAIQGLIGGRTAQPALASDPEGARIRLTGEVAQLLRACAETAPVVVVLDDLHAADPSTVRLLLDLTATARTSRLMFLGTCREHQLTASLLSAAVCLPVGPLSHQDVEVLLAAAHGRPPAADDVRALLDRTGGDAFLVTELLRAGPGVPASVRAAVEARIASLPSPRVVGAAAVLGTRVRLDVLAELVDVGLGELRPLFDAAAGLLVTAGPGEVRFLHELLRDAVYDALPSAERVALHVRAGEVLARFAERGRAAGSAEVAHHLMLAGPEHAEEAGAFARRAGDEAAAMRAYDDALRWYDRAAQATGSDAELLVAQGNARLGSGDRVGARADFLAAARKAGDRGDLLARAALGLGGMEVDLLDREQIDLLVKAREALPGEESALRAVVVARLSVATTLIESDEHRIALTDEALELAHRSGDEAALAQVLAARCDALSGPEHVADRLGWATRIVSIAQRLPDLGLELLGRRLRQVALLESGAVPAADAEVLAFEAAARPLGSPLHDWYVPLWRGMRALAEGRFDDCAEHLAVVEEIGQGRGNAAMLATTQRWFLLSDTRDATGMAEMIAEAHLELVPGVWPSVTLALVATQLGHLDEARDRLSAVAGRLADAPRDSEWLPMLSQVAETVAVIGEHPVSRVVYDWMLPFAGLYVVEGIGAALRGPVSWYLSLLAKAFGDDDLARTHAATALEAARRACLNVLVKRIESDHEPATGEHVFAEDGEIWVLRYAGQEARLTTSKGMRDLATLLERPGSPVSAADLMGAVSAGDLGDVLDATARSAYQRRLHELTAEADEADADGDAERSARLAVERDALVQQLTSAYGLGGRVRKAGSASERARTAVTARIRATIDRIARAHPELGRHLRASVRTGTVCVYEPETPRRWTTSHRAMGSHA</sequence>
<dbReference type="PANTHER" id="PTHR16305:SF35">
    <property type="entry name" value="TRANSCRIPTIONAL ACTIVATOR DOMAIN"/>
    <property type="match status" value="1"/>
</dbReference>
<dbReference type="SMART" id="SM00382">
    <property type="entry name" value="AAA"/>
    <property type="match status" value="1"/>
</dbReference>
<accession>A0A0F0H3L5</accession>
<dbReference type="InterPro" id="IPR027417">
    <property type="entry name" value="P-loop_NTPase"/>
</dbReference>
<comment type="caution">
    <text evidence="4">The sequence shown here is derived from an EMBL/GenBank/DDBJ whole genome shotgun (WGS) entry which is preliminary data.</text>
</comment>
<evidence type="ECO:0000313" key="5">
    <source>
        <dbReference type="Proteomes" id="UP000033393"/>
    </source>
</evidence>
<dbReference type="RefSeq" id="WP_045312645.1">
    <property type="nucleotide sequence ID" value="NZ_JYJG01000114.1"/>
</dbReference>
<evidence type="ECO:0000256" key="2">
    <source>
        <dbReference type="ARBA" id="ARBA00022840"/>
    </source>
</evidence>
<dbReference type="InterPro" id="IPR041664">
    <property type="entry name" value="AAA_16"/>
</dbReference>
<dbReference type="InterPro" id="IPR003593">
    <property type="entry name" value="AAA+_ATPase"/>
</dbReference>
<dbReference type="SUPFAM" id="SSF48452">
    <property type="entry name" value="TPR-like"/>
    <property type="match status" value="1"/>
</dbReference>
<dbReference type="GO" id="GO:0004016">
    <property type="term" value="F:adenylate cyclase activity"/>
    <property type="evidence" value="ECO:0007669"/>
    <property type="project" value="TreeGrafter"/>
</dbReference>
<evidence type="ECO:0000259" key="3">
    <source>
        <dbReference type="SMART" id="SM00382"/>
    </source>
</evidence>
<keyword evidence="1" id="KW-0547">Nucleotide-binding</keyword>